<dbReference type="InterPro" id="IPR050848">
    <property type="entry name" value="Homeobox_TF"/>
</dbReference>
<evidence type="ECO:0000256" key="7">
    <source>
        <dbReference type="SAM" id="MobiDB-lite"/>
    </source>
</evidence>
<dbReference type="InterPro" id="IPR001356">
    <property type="entry name" value="HD"/>
</dbReference>
<reference evidence="9 10" key="1">
    <citation type="submission" date="2019-03" db="EMBL/GenBank/DDBJ databases">
        <title>An improved genome assembly of the fluke Schistosoma japonicum.</title>
        <authorList>
            <person name="Hu W."/>
            <person name="Luo F."/>
            <person name="Yin M."/>
            <person name="Mo X."/>
            <person name="Sun C."/>
            <person name="Wu Q."/>
            <person name="Zhu B."/>
            <person name="Xiang M."/>
            <person name="Wang J."/>
            <person name="Wang Y."/>
            <person name="Zhang T."/>
            <person name="Xu B."/>
            <person name="Zheng H."/>
            <person name="Feng Z."/>
        </authorList>
    </citation>
    <scope>NUCLEOTIDE SEQUENCE [LARGE SCALE GENOMIC DNA]</scope>
    <source>
        <strain evidence="9">HuSjv2</strain>
        <tissue evidence="9">Worms</tissue>
    </source>
</reference>
<dbReference type="InterPro" id="IPR009057">
    <property type="entry name" value="Homeodomain-like_sf"/>
</dbReference>
<evidence type="ECO:0000256" key="5">
    <source>
        <dbReference type="PROSITE-ProRule" id="PRU00108"/>
    </source>
</evidence>
<gene>
    <name evidence="9" type="ORF">EWB00_000143</name>
</gene>
<dbReference type="Pfam" id="PF00046">
    <property type="entry name" value="Homeodomain"/>
    <property type="match status" value="1"/>
</dbReference>
<proteinExistence type="predicted"/>
<dbReference type="PANTHER" id="PTHR24333">
    <property type="entry name" value="HOMEO BOX HB9 LIKE A-RELATED"/>
    <property type="match status" value="1"/>
</dbReference>
<comment type="subcellular location">
    <subcellularLocation>
        <location evidence="1 5 6">Nucleus</location>
    </subcellularLocation>
</comment>
<organism evidence="9 10">
    <name type="scientific">Schistosoma japonicum</name>
    <name type="common">Blood fluke</name>
    <dbReference type="NCBI Taxonomy" id="6182"/>
    <lineage>
        <taxon>Eukaryota</taxon>
        <taxon>Metazoa</taxon>
        <taxon>Spiralia</taxon>
        <taxon>Lophotrochozoa</taxon>
        <taxon>Platyhelminthes</taxon>
        <taxon>Trematoda</taxon>
        <taxon>Digenea</taxon>
        <taxon>Strigeidida</taxon>
        <taxon>Schistosomatoidea</taxon>
        <taxon>Schistosomatidae</taxon>
        <taxon>Schistosoma</taxon>
    </lineage>
</organism>
<comment type="caution">
    <text evidence="9">The sequence shown here is derived from an EMBL/GenBank/DDBJ whole genome shotgun (WGS) entry which is preliminary data.</text>
</comment>
<evidence type="ECO:0000313" key="9">
    <source>
        <dbReference type="EMBL" id="TNN16780.1"/>
    </source>
</evidence>
<dbReference type="InterPro" id="IPR017970">
    <property type="entry name" value="Homeobox_CS"/>
</dbReference>
<dbReference type="CDD" id="cd00086">
    <property type="entry name" value="homeodomain"/>
    <property type="match status" value="1"/>
</dbReference>
<dbReference type="PROSITE" id="PS50071">
    <property type="entry name" value="HOMEOBOX_2"/>
    <property type="match status" value="1"/>
</dbReference>
<sequence>MSRKRPSFMVNDLLKETDTTLKHWQQNDIINYQTRRKISLNDTNNDHDDNDDDDNGEDDDDVSDDNEDIDNYLKMSNNKINFINRQYQWYPTNLFNLYTNDWDKCLSDVKHMIPLNKEDSMNLRLMNANNDRDNNTNSIYLSSPSLTTTMTTPARTTPTTTTTIPTALTTTVNNHYKIDENEIILYHQNVNRKIMKKSRKARTAFTDYQLTELEHSFDRQKYLPVQDRMELATKLSLSDRQVKTWYQNRRTKWKRQTAVGLELITEAENYVTIQRLIEQSPFWAYHPTVRYLLSNLDLMHKSSPITPIISTTTSAKSISVELSLNNHESSMLRTPISTTSETNTLIATTYLNANNNQQQQQQHHHHHHHHPYKQHFQYSHSDSKHFKNENTLSTTINSILHENDNSTTSSIILIPTLNNNLSIHSKSINLQRPINKNQLLCNQYEHRINDKTFNIHDLWSITTTTTTTPSSSSSSLSSLSQTLRTNYTHLSITSSSTSSTTSSSSSSVCGILNALIEGT</sequence>
<evidence type="ECO:0000259" key="8">
    <source>
        <dbReference type="PROSITE" id="PS50071"/>
    </source>
</evidence>
<dbReference type="GO" id="GO:0005634">
    <property type="term" value="C:nucleus"/>
    <property type="evidence" value="ECO:0007669"/>
    <property type="project" value="UniProtKB-SubCell"/>
</dbReference>
<evidence type="ECO:0000256" key="2">
    <source>
        <dbReference type="ARBA" id="ARBA00023125"/>
    </source>
</evidence>
<dbReference type="PANTHER" id="PTHR24333:SF5">
    <property type="entry name" value="VENT HOMEOBOX"/>
    <property type="match status" value="1"/>
</dbReference>
<dbReference type="OrthoDB" id="6159439at2759"/>
<keyword evidence="3 5" id="KW-0371">Homeobox</keyword>
<dbReference type="SMART" id="SM00389">
    <property type="entry name" value="HOX"/>
    <property type="match status" value="1"/>
</dbReference>
<dbReference type="EMBL" id="SKCS01000105">
    <property type="protein sequence ID" value="TNN16780.1"/>
    <property type="molecule type" value="Genomic_DNA"/>
</dbReference>
<dbReference type="GO" id="GO:0003677">
    <property type="term" value="F:DNA binding"/>
    <property type="evidence" value="ECO:0007669"/>
    <property type="project" value="UniProtKB-UniRule"/>
</dbReference>
<accession>A0A4Z2DKU4</accession>
<dbReference type="SUPFAM" id="SSF46689">
    <property type="entry name" value="Homeodomain-like"/>
    <property type="match status" value="1"/>
</dbReference>
<evidence type="ECO:0000256" key="6">
    <source>
        <dbReference type="RuleBase" id="RU000682"/>
    </source>
</evidence>
<feature type="region of interest" description="Disordered" evidence="7">
    <location>
        <begin position="40"/>
        <end position="69"/>
    </location>
</feature>
<evidence type="ECO:0000256" key="3">
    <source>
        <dbReference type="ARBA" id="ARBA00023155"/>
    </source>
</evidence>
<feature type="DNA-binding region" description="Homeobox" evidence="5">
    <location>
        <begin position="198"/>
        <end position="257"/>
    </location>
</feature>
<protein>
    <submittedName>
        <fullName evidence="9">BarH-like 1 homeobox protein</fullName>
    </submittedName>
</protein>
<feature type="region of interest" description="Disordered" evidence="7">
    <location>
        <begin position="141"/>
        <end position="160"/>
    </location>
</feature>
<evidence type="ECO:0000256" key="4">
    <source>
        <dbReference type="ARBA" id="ARBA00023242"/>
    </source>
</evidence>
<keyword evidence="10" id="KW-1185">Reference proteome</keyword>
<evidence type="ECO:0000256" key="1">
    <source>
        <dbReference type="ARBA" id="ARBA00004123"/>
    </source>
</evidence>
<dbReference type="GO" id="GO:0000981">
    <property type="term" value="F:DNA-binding transcription factor activity, RNA polymerase II-specific"/>
    <property type="evidence" value="ECO:0007669"/>
    <property type="project" value="InterPro"/>
</dbReference>
<name>A0A4Z2DKU4_SCHJA</name>
<dbReference type="Gene3D" id="1.10.10.60">
    <property type="entry name" value="Homeodomain-like"/>
    <property type="match status" value="1"/>
</dbReference>
<keyword evidence="2 5" id="KW-0238">DNA-binding</keyword>
<feature type="compositionally biased region" description="Low complexity" evidence="7">
    <location>
        <begin position="147"/>
        <end position="160"/>
    </location>
</feature>
<dbReference type="AlphaFoldDB" id="A0A4Z2DKU4"/>
<evidence type="ECO:0000313" key="10">
    <source>
        <dbReference type="Proteomes" id="UP000311919"/>
    </source>
</evidence>
<dbReference type="PROSITE" id="PS00027">
    <property type="entry name" value="HOMEOBOX_1"/>
    <property type="match status" value="1"/>
</dbReference>
<feature type="compositionally biased region" description="Acidic residues" evidence="7">
    <location>
        <begin position="48"/>
        <end position="69"/>
    </location>
</feature>
<dbReference type="STRING" id="6182.A0A4Z2DKU4"/>
<dbReference type="Proteomes" id="UP000311919">
    <property type="component" value="Unassembled WGS sequence"/>
</dbReference>
<feature type="domain" description="Homeobox" evidence="8">
    <location>
        <begin position="196"/>
        <end position="256"/>
    </location>
</feature>
<keyword evidence="4 5" id="KW-0539">Nucleus</keyword>